<organism evidence="2 3">
    <name type="scientific">Solanum verrucosum</name>
    <dbReference type="NCBI Taxonomy" id="315347"/>
    <lineage>
        <taxon>Eukaryota</taxon>
        <taxon>Viridiplantae</taxon>
        <taxon>Streptophyta</taxon>
        <taxon>Embryophyta</taxon>
        <taxon>Tracheophyta</taxon>
        <taxon>Spermatophyta</taxon>
        <taxon>Magnoliopsida</taxon>
        <taxon>eudicotyledons</taxon>
        <taxon>Gunneridae</taxon>
        <taxon>Pentapetalae</taxon>
        <taxon>asterids</taxon>
        <taxon>lamiids</taxon>
        <taxon>Solanales</taxon>
        <taxon>Solanaceae</taxon>
        <taxon>Solanoideae</taxon>
        <taxon>Solaneae</taxon>
        <taxon>Solanum</taxon>
    </lineage>
</organism>
<dbReference type="InterPro" id="IPR053134">
    <property type="entry name" value="RNA-dir_DNA_polymerase"/>
</dbReference>
<dbReference type="AlphaFoldDB" id="A0AAF0PQ36"/>
<dbReference type="Gene3D" id="3.30.70.270">
    <property type="match status" value="2"/>
</dbReference>
<gene>
    <name evidence="2" type="ORF">MTR67_002202</name>
</gene>
<dbReference type="SUPFAM" id="SSF56672">
    <property type="entry name" value="DNA/RNA polymerases"/>
    <property type="match status" value="1"/>
</dbReference>
<proteinExistence type="predicted"/>
<evidence type="ECO:0000259" key="1">
    <source>
        <dbReference type="Pfam" id="PF00078"/>
    </source>
</evidence>
<protein>
    <recommendedName>
        <fullName evidence="1">Reverse transcriptase domain-containing protein</fullName>
    </recommendedName>
</protein>
<sequence length="302" mass="34325">MAPAELKELKEQLKDLLDKGLIRRSIPPWGAPALFLKKKDGSLRICIDYRQLKKVTIKNKYPIPRIDDLFDQLQDASHFSKIDLRSVMSFGLTNAPAAFMDLMNKVFKQYLDLFVIVFIDDILIYSRHIVSSEGIQVDSQKIEAVKQWPRPTSTTDIKSFLGLADDCEKSFAELKTRLTTAHVLTLPESSDDHKSLQYVFTRKELNLCQRKWLEFLKYYDISVHYHPGKAKVVADALSRLSMGSVAHIKVERKELAKDVHRLARLGVRLMSISHGGVTVLNGAESSLVVGVKENQDNDPNLF</sequence>
<dbReference type="InterPro" id="IPR043502">
    <property type="entry name" value="DNA/RNA_pol_sf"/>
</dbReference>
<dbReference type="PANTHER" id="PTHR24559">
    <property type="entry name" value="TRANSPOSON TY3-I GAG-POL POLYPROTEIN"/>
    <property type="match status" value="1"/>
</dbReference>
<dbReference type="Pfam" id="PF00078">
    <property type="entry name" value="RVT_1"/>
    <property type="match status" value="1"/>
</dbReference>
<keyword evidence="3" id="KW-1185">Reference proteome</keyword>
<evidence type="ECO:0000313" key="2">
    <source>
        <dbReference type="EMBL" id="WMV08817.1"/>
    </source>
</evidence>
<name>A0AAF0PQ36_SOLVR</name>
<dbReference type="CDD" id="cd01647">
    <property type="entry name" value="RT_LTR"/>
    <property type="match status" value="1"/>
</dbReference>
<dbReference type="EMBL" id="CP133612">
    <property type="protein sequence ID" value="WMV08817.1"/>
    <property type="molecule type" value="Genomic_DNA"/>
</dbReference>
<feature type="domain" description="Reverse transcriptase" evidence="1">
    <location>
        <begin position="86"/>
        <end position="131"/>
    </location>
</feature>
<reference evidence="2" key="1">
    <citation type="submission" date="2023-08" db="EMBL/GenBank/DDBJ databases">
        <title>A de novo genome assembly of Solanum verrucosum Schlechtendal, a Mexican diploid species geographically isolated from the other diploid A-genome species in potato relatives.</title>
        <authorList>
            <person name="Hosaka K."/>
        </authorList>
    </citation>
    <scope>NUCLEOTIDE SEQUENCE</scope>
    <source>
        <tissue evidence="2">Young leaves</tissue>
    </source>
</reference>
<accession>A0AAF0PQ36</accession>
<dbReference type="Gene3D" id="3.10.10.10">
    <property type="entry name" value="HIV Type 1 Reverse Transcriptase, subunit A, domain 1"/>
    <property type="match status" value="1"/>
</dbReference>
<evidence type="ECO:0000313" key="3">
    <source>
        <dbReference type="Proteomes" id="UP001234989"/>
    </source>
</evidence>
<dbReference type="InterPro" id="IPR043128">
    <property type="entry name" value="Rev_trsase/Diguanyl_cyclase"/>
</dbReference>
<dbReference type="Proteomes" id="UP001234989">
    <property type="component" value="Chromosome 1"/>
</dbReference>
<dbReference type="InterPro" id="IPR000477">
    <property type="entry name" value="RT_dom"/>
</dbReference>
<dbReference type="PANTHER" id="PTHR24559:SF444">
    <property type="entry name" value="REVERSE TRANSCRIPTASE DOMAIN-CONTAINING PROTEIN"/>
    <property type="match status" value="1"/>
</dbReference>